<dbReference type="Pfam" id="PF04445">
    <property type="entry name" value="SAM_MT"/>
    <property type="match status" value="1"/>
</dbReference>
<comment type="subcellular location">
    <subcellularLocation>
        <location evidence="1">Cytoplasm</location>
    </subcellularLocation>
</comment>
<feature type="binding site" evidence="1">
    <location>
        <position position="216"/>
    </location>
    <ligand>
        <name>S-adenosyl-L-methionine</name>
        <dbReference type="ChEBI" id="CHEBI:59789"/>
    </ligand>
</feature>
<comment type="function">
    <text evidence="1">Specifically methylates the guanosine in position 1516 of 16S rRNA.</text>
</comment>
<keyword evidence="1 2" id="KW-0489">Methyltransferase</keyword>
<protein>
    <recommendedName>
        <fullName evidence="1">Ribosomal RNA small subunit methyltransferase J</fullName>
        <ecNumber evidence="1">2.1.1.242</ecNumber>
    </recommendedName>
    <alternativeName>
        <fullName evidence="1">16S rRNA m2G1516 methyltransferase</fullName>
    </alternativeName>
    <alternativeName>
        <fullName evidence="1">rRNA (guanine-N(2)-)-methyltransferase</fullName>
    </alternativeName>
</protein>
<keyword evidence="3" id="KW-1185">Reference proteome</keyword>
<gene>
    <name evidence="1" type="primary">rsmJ</name>
    <name evidence="2" type="ORF">AOC03_03955</name>
</gene>
<dbReference type="PANTHER" id="PTHR36112:SF1">
    <property type="entry name" value="RIBOSOMAL RNA SMALL SUBUNIT METHYLTRANSFERASE J"/>
    <property type="match status" value="1"/>
</dbReference>
<dbReference type="HAMAP" id="MF_01523">
    <property type="entry name" value="16SrRNA_methyltr_J"/>
    <property type="match status" value="1"/>
</dbReference>
<evidence type="ECO:0000256" key="1">
    <source>
        <dbReference type="HAMAP-Rule" id="MF_01523"/>
    </source>
</evidence>
<reference evidence="2 3" key="1">
    <citation type="submission" date="2015-09" db="EMBL/GenBank/DDBJ databases">
        <title>Complete genome of Psychrobacter urativorans R10.10B.</title>
        <authorList>
            <person name="See-Too W.S."/>
            <person name="Chan K.G."/>
        </authorList>
    </citation>
    <scope>NUCLEOTIDE SEQUENCE [LARGE SCALE GENOMIC DNA]</scope>
    <source>
        <strain evidence="2 3">R10.10B</strain>
    </source>
</reference>
<keyword evidence="1 2" id="KW-0808">Transferase</keyword>
<keyword evidence="1" id="KW-0949">S-adenosyl-L-methionine</keyword>
<keyword evidence="1" id="KW-0963">Cytoplasm</keyword>
<accession>A0A0M4TBZ4</accession>
<dbReference type="KEGG" id="pur:AOC03_03955"/>
<organism evidence="2 3">
    <name type="scientific">Psychrobacter urativorans</name>
    <dbReference type="NCBI Taxonomy" id="45610"/>
    <lineage>
        <taxon>Bacteria</taxon>
        <taxon>Pseudomonadati</taxon>
        <taxon>Pseudomonadota</taxon>
        <taxon>Gammaproteobacteria</taxon>
        <taxon>Moraxellales</taxon>
        <taxon>Moraxellaceae</taxon>
        <taxon>Psychrobacter</taxon>
    </lineage>
</organism>
<dbReference type="AlphaFoldDB" id="A0A0M4TBZ4"/>
<dbReference type="STRING" id="45610.AOC03_03955"/>
<dbReference type="InterPro" id="IPR007536">
    <property type="entry name" value="16SrRNA_methylTrfase_J"/>
</dbReference>
<dbReference type="GO" id="GO:0005737">
    <property type="term" value="C:cytoplasm"/>
    <property type="evidence" value="ECO:0007669"/>
    <property type="project" value="UniProtKB-SubCell"/>
</dbReference>
<comment type="similarity">
    <text evidence="1">Belongs to the methyltransferase superfamily. RsmJ family.</text>
</comment>
<name>A0A0M4TBZ4_9GAMM</name>
<dbReference type="OrthoDB" id="3191794at2"/>
<evidence type="ECO:0000313" key="2">
    <source>
        <dbReference type="EMBL" id="ALF59308.1"/>
    </source>
</evidence>
<comment type="caution">
    <text evidence="1">Lacks conserved residue(s) required for the propagation of feature annotation.</text>
</comment>
<sequence length="311" mass="34524">MSEPLVPEVASALYANAAVSHCRLFYMNEAQQPQVERLQALVTQHQLSLSLVTELVTVKLNQKNREQLCVESTQPILLLDDKNKLSWLSNGLSVTPEWDKLQRRVVSAGRKTELLLQAAKTTADSQVIDATAGFGHDSLILASTGAQVTMLEQQPIMALLLLAEQHRMSAQPNWQKLMARLQIINTDALSYFDNHYLADFQGNLAMTKAVDVVYLDPMFPNDSYQDSKTGKGAKVGKLMQALHHLASPPTAAQELQLLQSAQAVVSAIDTHKQQGRVIVKRPKDAPLFAQQVPDESWHNEAVRFDGYFLSV</sequence>
<dbReference type="EC" id="2.1.1.242" evidence="1"/>
<evidence type="ECO:0000313" key="3">
    <source>
        <dbReference type="Proteomes" id="UP000059847"/>
    </source>
</evidence>
<dbReference type="PANTHER" id="PTHR36112">
    <property type="entry name" value="RIBOSOMAL RNA SMALL SUBUNIT METHYLTRANSFERASE J"/>
    <property type="match status" value="1"/>
</dbReference>
<dbReference type="EMBL" id="CP012678">
    <property type="protein sequence ID" value="ALF59308.1"/>
    <property type="molecule type" value="Genomic_DNA"/>
</dbReference>
<comment type="catalytic activity">
    <reaction evidence="1">
        <text>guanosine(1516) in 16S rRNA + S-adenosyl-L-methionine = N(2)-methylguanosine(1516) in 16S rRNA + S-adenosyl-L-homocysteine + H(+)</text>
        <dbReference type="Rhea" id="RHEA:43220"/>
        <dbReference type="Rhea" id="RHEA-COMP:10412"/>
        <dbReference type="Rhea" id="RHEA-COMP:10413"/>
        <dbReference type="ChEBI" id="CHEBI:15378"/>
        <dbReference type="ChEBI" id="CHEBI:57856"/>
        <dbReference type="ChEBI" id="CHEBI:59789"/>
        <dbReference type="ChEBI" id="CHEBI:74269"/>
        <dbReference type="ChEBI" id="CHEBI:74481"/>
        <dbReference type="EC" id="2.1.1.242"/>
    </reaction>
</comment>
<dbReference type="Proteomes" id="UP000059847">
    <property type="component" value="Chromosome"/>
</dbReference>
<dbReference type="GO" id="GO:0008990">
    <property type="term" value="F:rRNA (guanine-N2-)-methyltransferase activity"/>
    <property type="evidence" value="ECO:0007669"/>
    <property type="project" value="UniProtKB-UniRule"/>
</dbReference>
<dbReference type="SUPFAM" id="SSF53335">
    <property type="entry name" value="S-adenosyl-L-methionine-dependent methyltransferases"/>
    <property type="match status" value="1"/>
</dbReference>
<proteinExistence type="inferred from homology"/>
<dbReference type="InterPro" id="IPR029063">
    <property type="entry name" value="SAM-dependent_MTases_sf"/>
</dbReference>
<keyword evidence="1" id="KW-0698">rRNA processing</keyword>
<dbReference type="Gene3D" id="3.40.50.150">
    <property type="entry name" value="Vaccinia Virus protein VP39"/>
    <property type="match status" value="1"/>
</dbReference>